<keyword evidence="3 6" id="KW-1133">Transmembrane helix</keyword>
<dbReference type="GO" id="GO:0016020">
    <property type="term" value="C:membrane"/>
    <property type="evidence" value="ECO:0007669"/>
    <property type="project" value="UniProtKB-SubCell"/>
</dbReference>
<organism evidence="8 9">
    <name type="scientific">Entomortierella parvispora</name>
    <dbReference type="NCBI Taxonomy" id="205924"/>
    <lineage>
        <taxon>Eukaryota</taxon>
        <taxon>Fungi</taxon>
        <taxon>Fungi incertae sedis</taxon>
        <taxon>Mucoromycota</taxon>
        <taxon>Mortierellomycotina</taxon>
        <taxon>Mortierellomycetes</taxon>
        <taxon>Mortierellales</taxon>
        <taxon>Mortierellaceae</taxon>
        <taxon>Entomortierella</taxon>
    </lineage>
</organism>
<evidence type="ECO:0000256" key="4">
    <source>
        <dbReference type="ARBA" id="ARBA00023136"/>
    </source>
</evidence>
<dbReference type="AlphaFoldDB" id="A0A9P3H6B0"/>
<dbReference type="PANTHER" id="PTHR13439:SF0">
    <property type="entry name" value="TOPOISOMERASE I DAMAGE AFFECTED PROTEIN 4"/>
    <property type="match status" value="1"/>
</dbReference>
<evidence type="ECO:0000313" key="8">
    <source>
        <dbReference type="EMBL" id="GJJ70818.1"/>
    </source>
</evidence>
<feature type="transmembrane region" description="Helical" evidence="6">
    <location>
        <begin position="12"/>
        <end position="32"/>
    </location>
</feature>
<accession>A0A9P3H6B0</accession>
<dbReference type="GO" id="GO:0005783">
    <property type="term" value="C:endoplasmic reticulum"/>
    <property type="evidence" value="ECO:0007669"/>
    <property type="project" value="TreeGrafter"/>
</dbReference>
<feature type="transmembrane region" description="Helical" evidence="6">
    <location>
        <begin position="146"/>
        <end position="167"/>
    </location>
</feature>
<reference evidence="8" key="2">
    <citation type="journal article" date="2022" name="Microbiol. Resour. Announc.">
        <title>Whole-Genome Sequence of Entomortierella parvispora E1425, a Mucoromycotan Fungus Associated with Burkholderiaceae-Related Endosymbiotic Bacteria.</title>
        <authorList>
            <person name="Herlambang A."/>
            <person name="Guo Y."/>
            <person name="Takashima Y."/>
            <person name="Narisawa K."/>
            <person name="Ohta H."/>
            <person name="Nishizawa T."/>
        </authorList>
    </citation>
    <scope>NUCLEOTIDE SEQUENCE</scope>
    <source>
        <strain evidence="8">E1425</strain>
    </source>
</reference>
<keyword evidence="4 5" id="KW-0472">Membrane</keyword>
<dbReference type="InterPro" id="IPR006634">
    <property type="entry name" value="TLC-dom"/>
</dbReference>
<dbReference type="PROSITE" id="PS50922">
    <property type="entry name" value="TLC"/>
    <property type="match status" value="1"/>
</dbReference>
<protein>
    <recommendedName>
        <fullName evidence="7">TLC domain-containing protein</fullName>
    </recommendedName>
</protein>
<evidence type="ECO:0000259" key="7">
    <source>
        <dbReference type="PROSITE" id="PS50922"/>
    </source>
</evidence>
<sequence length="265" mass="30222">MDLLNSPHIPPSLIGALTVYPLLFGTLGRMPAIRAILPPKADTQKQYHLCNKIVASVHSTIMTISGLYLLLSVDWTKNDISTYKTAMTPFLVGLELGYLTQDTAFEFYQRAQFGVGSNLILFHHVAVILGSVYYLYALTLTNPGPYFIGMLSLMNMSTPILHFRWVLQSRGRTFVNSKLKRFIDTALMVTYFWCRIFGNWWMGVAIGAKLGMSWYEAPMHIGKKFTITTTTMFFMNVVWWLILAKQWVKSVKGFYFSKHSAKKSE</sequence>
<keyword evidence="2 5" id="KW-0812">Transmembrane</keyword>
<evidence type="ECO:0000256" key="2">
    <source>
        <dbReference type="ARBA" id="ARBA00022692"/>
    </source>
</evidence>
<reference evidence="8" key="1">
    <citation type="submission" date="2021-11" db="EMBL/GenBank/DDBJ databases">
        <authorList>
            <person name="Herlambang A."/>
            <person name="Guo Y."/>
            <person name="Takashima Y."/>
            <person name="Nishizawa T."/>
        </authorList>
    </citation>
    <scope>NUCLEOTIDE SEQUENCE</scope>
    <source>
        <strain evidence="8">E1425</strain>
    </source>
</reference>
<dbReference type="OrthoDB" id="10266980at2759"/>
<evidence type="ECO:0000256" key="5">
    <source>
        <dbReference type="PROSITE-ProRule" id="PRU00205"/>
    </source>
</evidence>
<feature type="transmembrane region" description="Helical" evidence="6">
    <location>
        <begin position="53"/>
        <end position="71"/>
    </location>
</feature>
<evidence type="ECO:0000256" key="1">
    <source>
        <dbReference type="ARBA" id="ARBA00004141"/>
    </source>
</evidence>
<dbReference type="GO" id="GO:0055088">
    <property type="term" value="P:lipid homeostasis"/>
    <property type="evidence" value="ECO:0007669"/>
    <property type="project" value="TreeGrafter"/>
</dbReference>
<feature type="transmembrane region" description="Helical" evidence="6">
    <location>
        <begin position="113"/>
        <end position="134"/>
    </location>
</feature>
<evidence type="ECO:0000313" key="9">
    <source>
        <dbReference type="Proteomes" id="UP000827284"/>
    </source>
</evidence>
<evidence type="ECO:0000256" key="6">
    <source>
        <dbReference type="SAM" id="Phobius"/>
    </source>
</evidence>
<dbReference type="Pfam" id="PF03798">
    <property type="entry name" value="TRAM_LAG1_CLN8"/>
    <property type="match status" value="1"/>
</dbReference>
<feature type="transmembrane region" description="Helical" evidence="6">
    <location>
        <begin position="226"/>
        <end position="244"/>
    </location>
</feature>
<dbReference type="PANTHER" id="PTHR13439">
    <property type="entry name" value="CT120 PROTEIN"/>
    <property type="match status" value="1"/>
</dbReference>
<dbReference type="InterPro" id="IPR050846">
    <property type="entry name" value="TLCD"/>
</dbReference>
<feature type="transmembrane region" description="Helical" evidence="6">
    <location>
        <begin position="188"/>
        <end position="206"/>
    </location>
</feature>
<comment type="subcellular location">
    <subcellularLocation>
        <location evidence="1">Membrane</location>
        <topology evidence="1">Multi-pass membrane protein</topology>
    </subcellularLocation>
</comment>
<feature type="domain" description="TLC" evidence="7">
    <location>
        <begin position="44"/>
        <end position="252"/>
    </location>
</feature>
<comment type="caution">
    <text evidence="8">The sequence shown here is derived from an EMBL/GenBank/DDBJ whole genome shotgun (WGS) entry which is preliminary data.</text>
</comment>
<proteinExistence type="predicted"/>
<keyword evidence="9" id="KW-1185">Reference proteome</keyword>
<evidence type="ECO:0000256" key="3">
    <source>
        <dbReference type="ARBA" id="ARBA00022989"/>
    </source>
</evidence>
<name>A0A9P3H6B0_9FUNG</name>
<dbReference type="Proteomes" id="UP000827284">
    <property type="component" value="Unassembled WGS sequence"/>
</dbReference>
<dbReference type="EMBL" id="BQFW01000004">
    <property type="protein sequence ID" value="GJJ70818.1"/>
    <property type="molecule type" value="Genomic_DNA"/>
</dbReference>
<dbReference type="SMART" id="SM00724">
    <property type="entry name" value="TLC"/>
    <property type="match status" value="1"/>
</dbReference>
<gene>
    <name evidence="8" type="ORF">EMPS_03168</name>
</gene>